<dbReference type="AlphaFoldDB" id="A0AB39YE18"/>
<evidence type="ECO:0000259" key="2">
    <source>
        <dbReference type="Pfam" id="PF12158"/>
    </source>
</evidence>
<protein>
    <submittedName>
        <fullName evidence="3">DUF3592 domain-containing protein</fullName>
    </submittedName>
</protein>
<proteinExistence type="predicted"/>
<sequence length="145" mass="15280">MLSFAFALPGAVLGAASYRKVRETRRLLRDGVRAQGVVIRLEAMRMEGGGSDGSITIRSTGTTAYAPVVAWTTADGRAMETTSGVARPLNRTPAAGTRVEVRYDPAHPSRWILPAGGNGLWWVFVGVGALFTVIGLGFGVGALYA</sequence>
<feature type="transmembrane region" description="Helical" evidence="1">
    <location>
        <begin position="120"/>
        <end position="144"/>
    </location>
</feature>
<accession>A0AB39YE18</accession>
<dbReference type="Pfam" id="PF12158">
    <property type="entry name" value="DUF3592"/>
    <property type="match status" value="1"/>
</dbReference>
<feature type="domain" description="DUF3592" evidence="2">
    <location>
        <begin position="35"/>
        <end position="116"/>
    </location>
</feature>
<keyword evidence="1" id="KW-0812">Transmembrane</keyword>
<evidence type="ECO:0000256" key="1">
    <source>
        <dbReference type="SAM" id="Phobius"/>
    </source>
</evidence>
<reference evidence="3" key="1">
    <citation type="submission" date="2024-08" db="EMBL/GenBank/DDBJ databases">
        <authorList>
            <person name="Yu S.T."/>
        </authorList>
    </citation>
    <scope>NUCLEOTIDE SEQUENCE</scope>
    <source>
        <strain evidence="3">R33</strain>
    </source>
</reference>
<evidence type="ECO:0000313" key="3">
    <source>
        <dbReference type="EMBL" id="XDV68263.1"/>
    </source>
</evidence>
<organism evidence="3">
    <name type="scientific">Streptomyces sp. R33</name>
    <dbReference type="NCBI Taxonomy" id="3238629"/>
    <lineage>
        <taxon>Bacteria</taxon>
        <taxon>Bacillati</taxon>
        <taxon>Actinomycetota</taxon>
        <taxon>Actinomycetes</taxon>
        <taxon>Kitasatosporales</taxon>
        <taxon>Streptomycetaceae</taxon>
        <taxon>Streptomyces</taxon>
    </lineage>
</organism>
<keyword evidence="1" id="KW-1133">Transmembrane helix</keyword>
<dbReference type="EMBL" id="CP165727">
    <property type="protein sequence ID" value="XDV68263.1"/>
    <property type="molecule type" value="Genomic_DNA"/>
</dbReference>
<name>A0AB39YE18_9ACTN</name>
<gene>
    <name evidence="3" type="ORF">AB5J51_37695</name>
</gene>
<dbReference type="InterPro" id="IPR021994">
    <property type="entry name" value="DUF3592"/>
</dbReference>
<dbReference type="RefSeq" id="WP_166663248.1">
    <property type="nucleotide sequence ID" value="NZ_CP165727.1"/>
</dbReference>
<keyword evidence="1" id="KW-0472">Membrane</keyword>